<dbReference type="PROSITE" id="PS00885">
    <property type="entry name" value="EPSP_SYNTHASE_2"/>
    <property type="match status" value="1"/>
</dbReference>
<accession>A0A4P7BZY5</accession>
<sequence>MQSIELSQDSIAFIVEPGGSLAGRLRVPGDKSISHRAIIFAALAEGITEITGFLEGEDTLATLQAFRALGVNIEGPEGGRVKVHGVGLQGLQAPEKPLYLGNSGTSMRLLAGLFAGQPFDVTLVGDQSLSRRPMRRVCDPLTRMGALIEAAAQGTPPLHIHGGQSLQGIEYAMPVASAQVKSSLLLAGLYATGPTSVIEPAPTRDHTERMLMGFGYPVEREGAKVCVNGAGVLRGTAVEVPADISSAAFFMVGAAISQDSNILLEHVGINPTRTGIIDILRRMGAQIEIEETGIVGGEPVATIRVRASRLRGINIPEDLVPLAIDEFPALFVAAACAEGETVLTGAEELRVKESDRIQVMADGLQALGISAQPAPDGIIIQGGALQGGEVHSHGDHRCAMAFAMAGLAAKKTVTIHDCANVATSFPGFLELASGAGMTIRCTE</sequence>
<keyword evidence="4 9" id="KW-0963">Cytoplasm</keyword>
<dbReference type="KEGG" id="nwr:E3U44_10300"/>
<dbReference type="HAMAP" id="MF_00210">
    <property type="entry name" value="EPSP_synth"/>
    <property type="match status" value="1"/>
</dbReference>
<evidence type="ECO:0000256" key="9">
    <source>
        <dbReference type="HAMAP-Rule" id="MF_00210"/>
    </source>
</evidence>
<keyword evidence="6 9" id="KW-0808">Transferase</keyword>
<comment type="subunit">
    <text evidence="9">Monomer.</text>
</comment>
<dbReference type="Gene3D" id="3.65.10.10">
    <property type="entry name" value="Enolpyruvate transferase domain"/>
    <property type="match status" value="2"/>
</dbReference>
<proteinExistence type="inferred from homology"/>
<dbReference type="GO" id="GO:0008652">
    <property type="term" value="P:amino acid biosynthetic process"/>
    <property type="evidence" value="ECO:0007669"/>
    <property type="project" value="UniProtKB-KW"/>
</dbReference>
<comment type="similarity">
    <text evidence="3 9">Belongs to the EPSP synthase family.</text>
</comment>
<dbReference type="OrthoDB" id="9809920at2"/>
<dbReference type="InterPro" id="IPR023193">
    <property type="entry name" value="EPSP_synthase_CS"/>
</dbReference>
<feature type="binding site" evidence="9">
    <location>
        <position position="31"/>
    </location>
    <ligand>
        <name>phosphoenolpyruvate</name>
        <dbReference type="ChEBI" id="CHEBI:58702"/>
    </ligand>
</feature>
<gene>
    <name evidence="9 11" type="primary">aroA</name>
    <name evidence="11" type="ORF">E3U44_10300</name>
</gene>
<dbReference type="FunFam" id="3.65.10.10:FF:000005">
    <property type="entry name" value="3-phosphoshikimate 1-carboxyvinyltransferase"/>
    <property type="match status" value="1"/>
</dbReference>
<dbReference type="InterPro" id="IPR001986">
    <property type="entry name" value="Enolpyruvate_Tfrase_dom"/>
</dbReference>
<name>A0A4P7BZY5_9GAMM</name>
<dbReference type="NCBIfam" id="TIGR01356">
    <property type="entry name" value="aroA"/>
    <property type="match status" value="1"/>
</dbReference>
<reference evidence="11 12" key="1">
    <citation type="submission" date="2019-03" db="EMBL/GenBank/DDBJ databases">
        <title>The genome sequence of Nitrosococcus wardiae strain D1FHST reveals the archetypal metabolic capacity of ammonia-oxidizing Gammaproteobacteria.</title>
        <authorList>
            <person name="Wang L."/>
            <person name="Lim C.K."/>
            <person name="Hanson T.E."/>
            <person name="Dang H."/>
            <person name="Klotz M.G."/>
        </authorList>
    </citation>
    <scope>NUCLEOTIDE SEQUENCE [LARGE SCALE GENOMIC DNA]</scope>
    <source>
        <strain evidence="11 12">D1FHS</strain>
    </source>
</reference>
<feature type="binding site" evidence="9">
    <location>
        <position position="356"/>
    </location>
    <ligand>
        <name>phosphoenolpyruvate</name>
        <dbReference type="ChEBI" id="CHEBI:58702"/>
    </ligand>
</feature>
<dbReference type="CDD" id="cd01556">
    <property type="entry name" value="EPSP_synthase"/>
    <property type="match status" value="1"/>
</dbReference>
<feature type="binding site" evidence="9">
    <location>
        <position position="179"/>
    </location>
    <ligand>
        <name>phosphoenolpyruvate</name>
        <dbReference type="ChEBI" id="CHEBI:58702"/>
    </ligand>
</feature>
<evidence type="ECO:0000256" key="6">
    <source>
        <dbReference type="ARBA" id="ARBA00022679"/>
    </source>
</evidence>
<feature type="active site" description="Proton acceptor" evidence="9">
    <location>
        <position position="325"/>
    </location>
</feature>
<dbReference type="PANTHER" id="PTHR21090">
    <property type="entry name" value="AROM/DEHYDROQUINATE SYNTHASE"/>
    <property type="match status" value="1"/>
</dbReference>
<evidence type="ECO:0000256" key="2">
    <source>
        <dbReference type="ARBA" id="ARBA00004811"/>
    </source>
</evidence>
<keyword evidence="12" id="KW-1185">Reference proteome</keyword>
<comment type="catalytic activity">
    <reaction evidence="8">
        <text>3-phosphoshikimate + phosphoenolpyruvate = 5-O-(1-carboxyvinyl)-3-phosphoshikimate + phosphate</text>
        <dbReference type="Rhea" id="RHEA:21256"/>
        <dbReference type="ChEBI" id="CHEBI:43474"/>
        <dbReference type="ChEBI" id="CHEBI:57701"/>
        <dbReference type="ChEBI" id="CHEBI:58702"/>
        <dbReference type="ChEBI" id="CHEBI:145989"/>
        <dbReference type="EC" id="2.5.1.19"/>
    </reaction>
    <physiologicalReaction direction="left-to-right" evidence="8">
        <dbReference type="Rhea" id="RHEA:21257"/>
    </physiologicalReaction>
</comment>
<dbReference type="GO" id="GO:0009423">
    <property type="term" value="P:chorismate biosynthetic process"/>
    <property type="evidence" value="ECO:0007669"/>
    <property type="project" value="UniProtKB-UniRule"/>
</dbReference>
<comment type="subcellular location">
    <subcellularLocation>
        <location evidence="9">Cytoplasm</location>
    </subcellularLocation>
</comment>
<dbReference type="InterPro" id="IPR036968">
    <property type="entry name" value="Enolpyruvate_Tfrase_sf"/>
</dbReference>
<feature type="binding site" evidence="9">
    <location>
        <position position="177"/>
    </location>
    <ligand>
        <name>3-phosphoshikimate</name>
        <dbReference type="ChEBI" id="CHEBI:145989"/>
    </ligand>
</feature>
<feature type="binding site" evidence="9">
    <location>
        <position position="352"/>
    </location>
    <ligand>
        <name>3-phosphoshikimate</name>
        <dbReference type="ChEBI" id="CHEBI:145989"/>
    </ligand>
</feature>
<comment type="caution">
    <text evidence="9">Lacks conserved residue(s) required for the propagation of feature annotation.</text>
</comment>
<dbReference type="PANTHER" id="PTHR21090:SF5">
    <property type="entry name" value="PENTAFUNCTIONAL AROM POLYPEPTIDE"/>
    <property type="match status" value="1"/>
</dbReference>
<dbReference type="SUPFAM" id="SSF55205">
    <property type="entry name" value="EPT/RTPC-like"/>
    <property type="match status" value="1"/>
</dbReference>
<keyword evidence="5 9" id="KW-0028">Amino-acid biosynthesis</keyword>
<feature type="binding site" evidence="9">
    <location>
        <position position="325"/>
    </location>
    <ligand>
        <name>3-phosphoshikimate</name>
        <dbReference type="ChEBI" id="CHEBI:145989"/>
    </ligand>
</feature>
<feature type="binding site" evidence="9">
    <location>
        <position position="132"/>
    </location>
    <ligand>
        <name>phosphoenolpyruvate</name>
        <dbReference type="ChEBI" id="CHEBI:58702"/>
    </ligand>
</feature>
<evidence type="ECO:0000256" key="8">
    <source>
        <dbReference type="ARBA" id="ARBA00044633"/>
    </source>
</evidence>
<evidence type="ECO:0000256" key="1">
    <source>
        <dbReference type="ARBA" id="ARBA00002174"/>
    </source>
</evidence>
<evidence type="ECO:0000256" key="4">
    <source>
        <dbReference type="ARBA" id="ARBA00022490"/>
    </source>
</evidence>
<comment type="pathway">
    <text evidence="2 9">Metabolic intermediate biosynthesis; chorismate biosynthesis; chorismate from D-erythrose 4-phosphate and phosphoenolpyruvate: step 6/7.</text>
</comment>
<organism evidence="11 12">
    <name type="scientific">Nitrosococcus wardiae</name>
    <dbReference type="NCBI Taxonomy" id="1814290"/>
    <lineage>
        <taxon>Bacteria</taxon>
        <taxon>Pseudomonadati</taxon>
        <taxon>Pseudomonadota</taxon>
        <taxon>Gammaproteobacteria</taxon>
        <taxon>Chromatiales</taxon>
        <taxon>Chromatiaceae</taxon>
        <taxon>Nitrosococcus</taxon>
    </lineage>
</organism>
<evidence type="ECO:0000256" key="7">
    <source>
        <dbReference type="ARBA" id="ARBA00023141"/>
    </source>
</evidence>
<dbReference type="UniPathway" id="UPA00053">
    <property type="reaction ID" value="UER00089"/>
</dbReference>
<feature type="domain" description="Enolpyruvate transferase" evidence="10">
    <location>
        <begin position="15"/>
        <end position="430"/>
    </location>
</feature>
<dbReference type="AlphaFoldDB" id="A0A4P7BZY5"/>
<dbReference type="EC" id="2.5.1.19" evidence="9"/>
<feature type="binding site" evidence="9">
    <location>
        <position position="31"/>
    </location>
    <ligand>
        <name>3-phosphoshikimate</name>
        <dbReference type="ChEBI" id="CHEBI:145989"/>
    </ligand>
</feature>
<evidence type="ECO:0000259" key="10">
    <source>
        <dbReference type="Pfam" id="PF00275"/>
    </source>
</evidence>
<evidence type="ECO:0000313" key="11">
    <source>
        <dbReference type="EMBL" id="QBQ54859.1"/>
    </source>
</evidence>
<dbReference type="GO" id="GO:0003866">
    <property type="term" value="F:3-phosphoshikimate 1-carboxyvinyltransferase activity"/>
    <property type="evidence" value="ECO:0007669"/>
    <property type="project" value="UniProtKB-UniRule"/>
</dbReference>
<keyword evidence="7 9" id="KW-0057">Aromatic amino acid biosynthesis</keyword>
<feature type="binding site" evidence="9">
    <location>
        <position position="104"/>
    </location>
    <ligand>
        <name>phosphoenolpyruvate</name>
        <dbReference type="ChEBI" id="CHEBI:58702"/>
    </ligand>
</feature>
<dbReference type="FunFam" id="3.65.10.10:FF:000006">
    <property type="entry name" value="3-phosphoshikimate 1-carboxyvinyltransferase"/>
    <property type="match status" value="1"/>
</dbReference>
<evidence type="ECO:0000313" key="12">
    <source>
        <dbReference type="Proteomes" id="UP000294325"/>
    </source>
</evidence>
<dbReference type="PIRSF" id="PIRSF000505">
    <property type="entry name" value="EPSPS"/>
    <property type="match status" value="1"/>
</dbReference>
<dbReference type="EMBL" id="CP038033">
    <property type="protein sequence ID" value="QBQ54859.1"/>
    <property type="molecule type" value="Genomic_DNA"/>
</dbReference>
<dbReference type="PROSITE" id="PS00104">
    <property type="entry name" value="EPSP_SYNTHASE_1"/>
    <property type="match status" value="1"/>
</dbReference>
<dbReference type="InterPro" id="IPR006264">
    <property type="entry name" value="EPSP_synthase"/>
</dbReference>
<dbReference type="InterPro" id="IPR013792">
    <property type="entry name" value="RNA3'P_cycl/enolpyr_Trfase_a/b"/>
</dbReference>
<dbReference type="GO" id="GO:0009073">
    <property type="term" value="P:aromatic amino acid family biosynthetic process"/>
    <property type="evidence" value="ECO:0007669"/>
    <property type="project" value="UniProtKB-KW"/>
</dbReference>
<dbReference type="GO" id="GO:0005737">
    <property type="term" value="C:cytoplasm"/>
    <property type="evidence" value="ECO:0007669"/>
    <property type="project" value="UniProtKB-SubCell"/>
</dbReference>
<protein>
    <recommendedName>
        <fullName evidence="9">3-phosphoshikimate 1-carboxyvinyltransferase</fullName>
        <ecNumber evidence="9">2.5.1.19</ecNumber>
    </recommendedName>
    <alternativeName>
        <fullName evidence="9">5-enolpyruvylshikimate-3-phosphate synthase</fullName>
        <shortName evidence="9">EPSP synthase</shortName>
        <shortName evidence="9">EPSPS</shortName>
    </alternativeName>
</protein>
<dbReference type="RefSeq" id="WP_134358050.1">
    <property type="nucleotide sequence ID" value="NZ_CP038033.1"/>
</dbReference>
<evidence type="ECO:0000256" key="5">
    <source>
        <dbReference type="ARBA" id="ARBA00022605"/>
    </source>
</evidence>
<comment type="function">
    <text evidence="1 9">Catalyzes the transfer of the enolpyruvyl moiety of phosphoenolpyruvate (PEP) to the 5-hydroxyl of shikimate-3-phosphate (S3P) to produce enolpyruvyl shikimate-3-phosphate and inorganic phosphate.</text>
</comment>
<evidence type="ECO:0000256" key="3">
    <source>
        <dbReference type="ARBA" id="ARBA00009948"/>
    </source>
</evidence>
<feature type="binding site" evidence="9">
    <location>
        <position position="397"/>
    </location>
    <ligand>
        <name>phosphoenolpyruvate</name>
        <dbReference type="ChEBI" id="CHEBI:58702"/>
    </ligand>
</feature>
<dbReference type="Pfam" id="PF00275">
    <property type="entry name" value="EPSP_synthase"/>
    <property type="match status" value="1"/>
</dbReference>
<feature type="binding site" evidence="9">
    <location>
        <position position="179"/>
    </location>
    <ligand>
        <name>3-phosphoshikimate</name>
        <dbReference type="ChEBI" id="CHEBI:145989"/>
    </ligand>
</feature>
<dbReference type="Proteomes" id="UP000294325">
    <property type="component" value="Chromosome"/>
</dbReference>
<feature type="binding site" evidence="9">
    <location>
        <position position="32"/>
    </location>
    <ligand>
        <name>3-phosphoshikimate</name>
        <dbReference type="ChEBI" id="CHEBI:145989"/>
    </ligand>
</feature>
<feature type="binding site" evidence="9">
    <location>
        <position position="36"/>
    </location>
    <ligand>
        <name>3-phosphoshikimate</name>
        <dbReference type="ChEBI" id="CHEBI:145989"/>
    </ligand>
</feature>